<dbReference type="SUPFAM" id="SSF53681">
    <property type="entry name" value="Aspartate/glutamate racemase"/>
    <property type="match status" value="2"/>
</dbReference>
<dbReference type="InterPro" id="IPR033134">
    <property type="entry name" value="Asp/Glu_racemase_AS_2"/>
</dbReference>
<dbReference type="PANTHER" id="PTHR21198">
    <property type="entry name" value="GLUTAMATE RACEMASE"/>
    <property type="match status" value="1"/>
</dbReference>
<accession>A0A4D7AUZ7</accession>
<dbReference type="InterPro" id="IPR015942">
    <property type="entry name" value="Asp/Glu/hydantoin_racemase"/>
</dbReference>
<protein>
    <submittedName>
        <fullName evidence="3">Amino acid racemase</fullName>
        <ecNumber evidence="3">5.1.1.-</ecNumber>
    </submittedName>
</protein>
<keyword evidence="2 3" id="KW-0413">Isomerase</keyword>
<dbReference type="InterPro" id="IPR004380">
    <property type="entry name" value="Asp_race"/>
</dbReference>
<evidence type="ECO:0000256" key="1">
    <source>
        <dbReference type="ARBA" id="ARBA00007847"/>
    </source>
</evidence>
<dbReference type="AlphaFoldDB" id="A0A4D7AUZ7"/>
<evidence type="ECO:0000313" key="4">
    <source>
        <dbReference type="Proteomes" id="UP000298781"/>
    </source>
</evidence>
<dbReference type="NCBIfam" id="TIGR00035">
    <property type="entry name" value="asp_race"/>
    <property type="match status" value="1"/>
</dbReference>
<dbReference type="EC" id="5.1.1.-" evidence="3"/>
<keyword evidence="4" id="KW-1185">Reference proteome</keyword>
<proteinExistence type="inferred from homology"/>
<gene>
    <name evidence="3" type="ORF">E8M01_11160</name>
</gene>
<evidence type="ECO:0000313" key="3">
    <source>
        <dbReference type="EMBL" id="QCI64729.1"/>
    </source>
</evidence>
<dbReference type="InterPro" id="IPR001920">
    <property type="entry name" value="Asp/Glu_race"/>
</dbReference>
<dbReference type="KEGG" id="pstg:E8M01_11160"/>
<dbReference type="Pfam" id="PF01177">
    <property type="entry name" value="Asp_Glu_race"/>
    <property type="match status" value="1"/>
</dbReference>
<organism evidence="3 4">
    <name type="scientific">Phreatobacter stygius</name>
    <dbReference type="NCBI Taxonomy" id="1940610"/>
    <lineage>
        <taxon>Bacteria</taxon>
        <taxon>Pseudomonadati</taxon>
        <taxon>Pseudomonadota</taxon>
        <taxon>Alphaproteobacteria</taxon>
        <taxon>Hyphomicrobiales</taxon>
        <taxon>Phreatobacteraceae</taxon>
        <taxon>Phreatobacter</taxon>
    </lineage>
</organism>
<dbReference type="EMBL" id="CP039690">
    <property type="protein sequence ID" value="QCI64729.1"/>
    <property type="molecule type" value="Genomic_DNA"/>
</dbReference>
<dbReference type="PROSITE" id="PS00924">
    <property type="entry name" value="ASP_GLU_RACEMASE_2"/>
    <property type="match status" value="1"/>
</dbReference>
<reference evidence="3 4" key="1">
    <citation type="submission" date="2019-04" db="EMBL/GenBank/DDBJ databases">
        <title>Phreatobacter aquaticus sp. nov.</title>
        <authorList>
            <person name="Choi A."/>
        </authorList>
    </citation>
    <scope>NUCLEOTIDE SEQUENCE [LARGE SCALE GENOMIC DNA]</scope>
    <source>
        <strain evidence="3 4">KCTC 52518</strain>
    </source>
</reference>
<dbReference type="Proteomes" id="UP000298781">
    <property type="component" value="Chromosome"/>
</dbReference>
<dbReference type="PANTHER" id="PTHR21198:SF7">
    <property type="entry name" value="ASPARTATE-GLUTAMATE RACEMASE FAMILY"/>
    <property type="match status" value="1"/>
</dbReference>
<sequence>MTERGPFSKPLIGLVGGMSWHSTARYYRMLNEASETRRGAKSTLESLVYTLDFAPLFQLASAGKWDGVGHHLWRAAEGLEEGGASCVALTAVTAHRVFDVLAKQVRVPCLHVLDPVGPFLKQRGCRRVGVLATGFAAGQDFFDDHLARAGVGAVLRPDAADQAVIDDIIENQLTRGMVTAAARQAIDAVGERLRQRGADAILLACTELPLLYQDGAAPADVVDAVALHVNALLDHAEQMP</sequence>
<dbReference type="GO" id="GO:0047661">
    <property type="term" value="F:amino-acid racemase activity"/>
    <property type="evidence" value="ECO:0007669"/>
    <property type="project" value="InterPro"/>
</dbReference>
<evidence type="ECO:0000256" key="2">
    <source>
        <dbReference type="ARBA" id="ARBA00023235"/>
    </source>
</evidence>
<dbReference type="OrthoDB" id="9803739at2"/>
<comment type="similarity">
    <text evidence="1">Belongs to the aspartate/glutamate racemases family.</text>
</comment>
<dbReference type="Gene3D" id="3.40.50.1860">
    <property type="match status" value="2"/>
</dbReference>
<dbReference type="RefSeq" id="WP_136960180.1">
    <property type="nucleotide sequence ID" value="NZ_CP039690.1"/>
</dbReference>
<name>A0A4D7AUZ7_9HYPH</name>